<feature type="domain" description="Beta-lactamase class A catalytic" evidence="1">
    <location>
        <begin position="21"/>
        <end position="228"/>
    </location>
</feature>
<dbReference type="Proteomes" id="UP000219252">
    <property type="component" value="Unassembled WGS sequence"/>
</dbReference>
<dbReference type="InterPro" id="IPR045155">
    <property type="entry name" value="Beta-lactam_cat"/>
</dbReference>
<dbReference type="PANTHER" id="PTHR35333:SF3">
    <property type="entry name" value="BETA-LACTAMASE-TYPE TRANSPEPTIDASE FOLD CONTAINING PROTEIN"/>
    <property type="match status" value="1"/>
</dbReference>
<evidence type="ECO:0000313" key="2">
    <source>
        <dbReference type="EMBL" id="SOC36459.1"/>
    </source>
</evidence>
<dbReference type="AlphaFoldDB" id="A0A285U3R2"/>
<dbReference type="GO" id="GO:0030655">
    <property type="term" value="P:beta-lactam antibiotic catabolic process"/>
    <property type="evidence" value="ECO:0007669"/>
    <property type="project" value="InterPro"/>
</dbReference>
<dbReference type="InterPro" id="IPR012338">
    <property type="entry name" value="Beta-lactam/transpept-like"/>
</dbReference>
<sequence length="262" mass="30221">MIEKIRSLIECVDFKVHLFVKEAKSENYILNEKSDDIFSSASLIKVPILLGVLDYLEKNNQTLDEELPIAIENKVEFSVVTEQNLDSCTLYELLVWMIITSDNSATNVLIDFIGMEELNIYFNKIGLTQTRLQRKMMDFKSLNKGYDNVTTARDMAYLFSRVYQQDLLSDQYSQLVIDILCRQRVHEGLKRYITDDIFIAHKTGSLDTVCHDVGIVYHPSNNYIIGIFLTELADVEIGKRLIGRISKIVYEYFGMNEGRSLL</sequence>
<dbReference type="EMBL" id="OBQC01000002">
    <property type="protein sequence ID" value="SOC36459.1"/>
    <property type="molecule type" value="Genomic_DNA"/>
</dbReference>
<dbReference type="GO" id="GO:0046677">
    <property type="term" value="P:response to antibiotic"/>
    <property type="evidence" value="ECO:0007669"/>
    <property type="project" value="InterPro"/>
</dbReference>
<reference evidence="3" key="1">
    <citation type="submission" date="2017-08" db="EMBL/GenBank/DDBJ databases">
        <authorList>
            <person name="Varghese N."/>
            <person name="Submissions S."/>
        </authorList>
    </citation>
    <scope>NUCLEOTIDE SEQUENCE [LARGE SCALE GENOMIC DNA]</scope>
    <source>
        <strain evidence="3">JC23</strain>
    </source>
</reference>
<name>A0A285U3R2_9BACL</name>
<evidence type="ECO:0000259" key="1">
    <source>
        <dbReference type="Pfam" id="PF13354"/>
    </source>
</evidence>
<gene>
    <name evidence="2" type="ORF">SAMN05877842_102379</name>
</gene>
<dbReference type="Pfam" id="PF13354">
    <property type="entry name" value="Beta-lactamase2"/>
    <property type="match status" value="1"/>
</dbReference>
<accession>A0A285U3R2</accession>
<proteinExistence type="predicted"/>
<dbReference type="GO" id="GO:0008800">
    <property type="term" value="F:beta-lactamase activity"/>
    <property type="evidence" value="ECO:0007669"/>
    <property type="project" value="InterPro"/>
</dbReference>
<dbReference type="PANTHER" id="PTHR35333">
    <property type="entry name" value="BETA-LACTAMASE"/>
    <property type="match status" value="1"/>
</dbReference>
<keyword evidence="3" id="KW-1185">Reference proteome</keyword>
<protein>
    <submittedName>
        <fullName evidence="2">Beta-lactamase class A</fullName>
    </submittedName>
</protein>
<organism evidence="2 3">
    <name type="scientific">Ureibacillus acetophenoni</name>
    <dbReference type="NCBI Taxonomy" id="614649"/>
    <lineage>
        <taxon>Bacteria</taxon>
        <taxon>Bacillati</taxon>
        <taxon>Bacillota</taxon>
        <taxon>Bacilli</taxon>
        <taxon>Bacillales</taxon>
        <taxon>Caryophanaceae</taxon>
        <taxon>Ureibacillus</taxon>
    </lineage>
</organism>
<evidence type="ECO:0000313" key="3">
    <source>
        <dbReference type="Proteomes" id="UP000219252"/>
    </source>
</evidence>
<dbReference type="Gene3D" id="3.40.710.10">
    <property type="entry name" value="DD-peptidase/beta-lactamase superfamily"/>
    <property type="match status" value="1"/>
</dbReference>
<dbReference type="SUPFAM" id="SSF56601">
    <property type="entry name" value="beta-lactamase/transpeptidase-like"/>
    <property type="match status" value="1"/>
</dbReference>
<dbReference type="InterPro" id="IPR000871">
    <property type="entry name" value="Beta-lactam_class-A"/>
</dbReference>
<dbReference type="RefSeq" id="WP_170949403.1">
    <property type="nucleotide sequence ID" value="NZ_OBQC01000002.1"/>
</dbReference>